<dbReference type="EMBL" id="SDRB02001196">
    <property type="protein sequence ID" value="THG21819.1"/>
    <property type="molecule type" value="Genomic_DNA"/>
</dbReference>
<keyword evidence="3" id="KW-0203">Cytokinin biosynthesis</keyword>
<evidence type="ECO:0000256" key="3">
    <source>
        <dbReference type="ARBA" id="ARBA00022712"/>
    </source>
</evidence>
<name>A0A4S4EXQ4_CAMSN</name>
<dbReference type="PANTHER" id="PTHR33347">
    <property type="entry name" value="OSJNBA0091C07.3 PROTEIN"/>
    <property type="match status" value="1"/>
</dbReference>
<evidence type="ECO:0000256" key="7">
    <source>
        <dbReference type="SAM" id="MobiDB-lite"/>
    </source>
</evidence>
<gene>
    <name evidence="8" type="ORF">TEA_028813</name>
</gene>
<dbReference type="AlphaFoldDB" id="A0A4S4EXQ4"/>
<evidence type="ECO:0000256" key="6">
    <source>
        <dbReference type="ARBA" id="ARBA00024199"/>
    </source>
</evidence>
<dbReference type="GO" id="GO:0009691">
    <property type="term" value="P:cytokinin biosynthetic process"/>
    <property type="evidence" value="ECO:0007669"/>
    <property type="project" value="UniProtKB-KW"/>
</dbReference>
<evidence type="ECO:0000313" key="8">
    <source>
        <dbReference type="EMBL" id="THG21819.1"/>
    </source>
</evidence>
<evidence type="ECO:0000313" key="9">
    <source>
        <dbReference type="Proteomes" id="UP000306102"/>
    </source>
</evidence>
<dbReference type="GO" id="GO:0009736">
    <property type="term" value="P:cytokinin-activated signaling pathway"/>
    <property type="evidence" value="ECO:0007669"/>
    <property type="project" value="UniProtKB-KW"/>
</dbReference>
<keyword evidence="9" id="KW-1185">Reference proteome</keyword>
<proteinExistence type="inferred from homology"/>
<dbReference type="GO" id="GO:0005737">
    <property type="term" value="C:cytoplasm"/>
    <property type="evidence" value="ECO:0007669"/>
    <property type="project" value="UniProtKB-SubCell"/>
</dbReference>
<comment type="caution">
    <text evidence="8">The sequence shown here is derived from an EMBL/GenBank/DDBJ whole genome shotgun (WGS) entry which is preliminary data.</text>
</comment>
<organism evidence="8 9">
    <name type="scientific">Camellia sinensis var. sinensis</name>
    <name type="common">China tea</name>
    <dbReference type="NCBI Taxonomy" id="542762"/>
    <lineage>
        <taxon>Eukaryota</taxon>
        <taxon>Viridiplantae</taxon>
        <taxon>Streptophyta</taxon>
        <taxon>Embryophyta</taxon>
        <taxon>Tracheophyta</taxon>
        <taxon>Spermatophyta</taxon>
        <taxon>Magnoliopsida</taxon>
        <taxon>eudicotyledons</taxon>
        <taxon>Gunneridae</taxon>
        <taxon>Pentapetalae</taxon>
        <taxon>asterids</taxon>
        <taxon>Ericales</taxon>
        <taxon>Theaceae</taxon>
        <taxon>Camellia</taxon>
    </lineage>
</organism>
<reference evidence="8 9" key="1">
    <citation type="journal article" date="2018" name="Proc. Natl. Acad. Sci. U.S.A.">
        <title>Draft genome sequence of Camellia sinensis var. sinensis provides insights into the evolution of the tea genome and tea quality.</title>
        <authorList>
            <person name="Wei C."/>
            <person name="Yang H."/>
            <person name="Wang S."/>
            <person name="Zhao J."/>
            <person name="Liu C."/>
            <person name="Gao L."/>
            <person name="Xia E."/>
            <person name="Lu Y."/>
            <person name="Tai Y."/>
            <person name="She G."/>
            <person name="Sun J."/>
            <person name="Cao H."/>
            <person name="Tong W."/>
            <person name="Gao Q."/>
            <person name="Li Y."/>
            <person name="Deng W."/>
            <person name="Jiang X."/>
            <person name="Wang W."/>
            <person name="Chen Q."/>
            <person name="Zhang S."/>
            <person name="Li H."/>
            <person name="Wu J."/>
            <person name="Wang P."/>
            <person name="Li P."/>
            <person name="Shi C."/>
            <person name="Zheng F."/>
            <person name="Jian J."/>
            <person name="Huang B."/>
            <person name="Shan D."/>
            <person name="Shi M."/>
            <person name="Fang C."/>
            <person name="Yue Y."/>
            <person name="Li F."/>
            <person name="Li D."/>
            <person name="Wei S."/>
            <person name="Han B."/>
            <person name="Jiang C."/>
            <person name="Yin Y."/>
            <person name="Xia T."/>
            <person name="Zhang Z."/>
            <person name="Bennetzen J.L."/>
            <person name="Zhao S."/>
            <person name="Wan X."/>
        </authorList>
    </citation>
    <scope>NUCLEOTIDE SEQUENCE [LARGE SCALE GENOMIC DNA]</scope>
    <source>
        <strain evidence="9">cv. Shuchazao</strain>
        <tissue evidence="8">Leaf</tissue>
    </source>
</reference>
<comment type="similarity">
    <text evidence="6">Belongs to the SOFL plant protein family.</text>
</comment>
<evidence type="ECO:0000256" key="5">
    <source>
        <dbReference type="ARBA" id="ARBA00023242"/>
    </source>
</evidence>
<comment type="subcellular location">
    <subcellularLocation>
        <location evidence="1">Cytoplasm</location>
    </subcellularLocation>
</comment>
<keyword evidence="4" id="KW-0932">Cytokinin signaling pathway</keyword>
<protein>
    <submittedName>
        <fullName evidence="8">Uncharacterized protein</fullName>
    </submittedName>
</protein>
<keyword evidence="2" id="KW-0963">Cytoplasm</keyword>
<feature type="region of interest" description="Disordered" evidence="7">
    <location>
        <begin position="182"/>
        <end position="201"/>
    </location>
</feature>
<dbReference type="Proteomes" id="UP000306102">
    <property type="component" value="Unassembled WGS sequence"/>
</dbReference>
<sequence length="201" mass="22608">MNASTSECSSGCESGWTMYLDDYDHQSSYSADQFKKNGGRDVSEDCGYKSANVEDFDEDEDLSMVSDASSGPPHVRGDEDDETEYFCCGSSASKQANKRKKKKKFKEQRGKHQHLFLDDTASSGVKARSYSSSPKWSFNGACTRLLSGFLCNTFQGEICNAEALWFVSVFCVRETNFRSKSFQNRKRKSDNQQAKGKCEIR</sequence>
<dbReference type="PANTHER" id="PTHR33347:SF34">
    <property type="entry name" value="PROTEIN SOB FIVE-LIKE 6"/>
    <property type="match status" value="1"/>
</dbReference>
<accession>A0A4S4EXQ4</accession>
<dbReference type="InterPro" id="IPR044670">
    <property type="entry name" value="SOFL"/>
</dbReference>
<evidence type="ECO:0000256" key="1">
    <source>
        <dbReference type="ARBA" id="ARBA00004496"/>
    </source>
</evidence>
<feature type="region of interest" description="Disordered" evidence="7">
    <location>
        <begin position="54"/>
        <end position="80"/>
    </location>
</feature>
<evidence type="ECO:0000256" key="4">
    <source>
        <dbReference type="ARBA" id="ARBA00022864"/>
    </source>
</evidence>
<keyword evidence="5" id="KW-0539">Nucleus</keyword>
<evidence type="ECO:0000256" key="2">
    <source>
        <dbReference type="ARBA" id="ARBA00022490"/>
    </source>
</evidence>